<protein>
    <submittedName>
        <fullName evidence="1">Uncharacterized protein</fullName>
    </submittedName>
</protein>
<accession>A0A8J2Y8V2</accession>
<keyword evidence="2" id="KW-1185">Reference proteome</keyword>
<reference evidence="1" key="1">
    <citation type="journal article" date="2014" name="Int. J. Syst. Evol. Microbiol.">
        <title>Complete genome sequence of Corynebacterium casei LMG S-19264T (=DSM 44701T), isolated from a smear-ripened cheese.</title>
        <authorList>
            <consortium name="US DOE Joint Genome Institute (JGI-PGF)"/>
            <person name="Walter F."/>
            <person name="Albersmeier A."/>
            <person name="Kalinowski J."/>
            <person name="Ruckert C."/>
        </authorList>
    </citation>
    <scope>NUCLEOTIDE SEQUENCE</scope>
    <source>
        <strain evidence="1">CGMCC 1.15179</strain>
    </source>
</reference>
<name>A0A8J2Y8V2_9BACL</name>
<dbReference type="EMBL" id="BMHQ01000002">
    <property type="protein sequence ID" value="GGE09715.1"/>
    <property type="molecule type" value="Genomic_DNA"/>
</dbReference>
<evidence type="ECO:0000313" key="1">
    <source>
        <dbReference type="EMBL" id="GGE09715.1"/>
    </source>
</evidence>
<comment type="caution">
    <text evidence="1">The sequence shown here is derived from an EMBL/GenBank/DDBJ whole genome shotgun (WGS) entry which is preliminary data.</text>
</comment>
<proteinExistence type="predicted"/>
<reference evidence="1" key="2">
    <citation type="submission" date="2020-09" db="EMBL/GenBank/DDBJ databases">
        <authorList>
            <person name="Sun Q."/>
            <person name="Zhou Y."/>
        </authorList>
    </citation>
    <scope>NUCLEOTIDE SEQUENCE</scope>
    <source>
        <strain evidence="1">CGMCC 1.15179</strain>
    </source>
</reference>
<organism evidence="1 2">
    <name type="scientific">Marinithermofilum abyssi</name>
    <dbReference type="NCBI Taxonomy" id="1571185"/>
    <lineage>
        <taxon>Bacteria</taxon>
        <taxon>Bacillati</taxon>
        <taxon>Bacillota</taxon>
        <taxon>Bacilli</taxon>
        <taxon>Bacillales</taxon>
        <taxon>Thermoactinomycetaceae</taxon>
        <taxon>Marinithermofilum</taxon>
    </lineage>
</organism>
<dbReference type="Proteomes" id="UP000625210">
    <property type="component" value="Unassembled WGS sequence"/>
</dbReference>
<sequence length="50" mass="5774">MNDVPSYKAWDRDRAWQDQEHGGEGVTCTLWVQVRFSFGSASVIDLEWTV</sequence>
<evidence type="ECO:0000313" key="2">
    <source>
        <dbReference type="Proteomes" id="UP000625210"/>
    </source>
</evidence>
<dbReference type="AlphaFoldDB" id="A0A8J2Y8V2"/>
<gene>
    <name evidence="1" type="ORF">GCM10011571_08760</name>
</gene>